<feature type="transmembrane region" description="Helical" evidence="2">
    <location>
        <begin position="151"/>
        <end position="172"/>
    </location>
</feature>
<feature type="transmembrane region" description="Helical" evidence="2">
    <location>
        <begin position="184"/>
        <end position="204"/>
    </location>
</feature>
<evidence type="ECO:0000313" key="4">
    <source>
        <dbReference type="EMBL" id="TQV82543.1"/>
    </source>
</evidence>
<dbReference type="InterPro" id="IPR019402">
    <property type="entry name" value="CWH43_N"/>
</dbReference>
<dbReference type="EMBL" id="VHSG01000007">
    <property type="protein sequence ID" value="TQV82543.1"/>
    <property type="molecule type" value="Genomic_DNA"/>
</dbReference>
<feature type="domain" description="CWH43-like N-terminal" evidence="3">
    <location>
        <begin position="33"/>
        <end position="230"/>
    </location>
</feature>
<evidence type="ECO:0000256" key="1">
    <source>
        <dbReference type="SAM" id="MobiDB-lite"/>
    </source>
</evidence>
<dbReference type="OrthoDB" id="9180406at2"/>
<dbReference type="RefSeq" id="WP_142903559.1">
    <property type="nucleotide sequence ID" value="NZ_ML660090.1"/>
</dbReference>
<feature type="transmembrane region" description="Helical" evidence="2">
    <location>
        <begin position="119"/>
        <end position="139"/>
    </location>
</feature>
<feature type="compositionally biased region" description="Polar residues" evidence="1">
    <location>
        <begin position="1"/>
        <end position="10"/>
    </location>
</feature>
<accession>A0A545TZD0</accession>
<feature type="transmembrane region" description="Helical" evidence="2">
    <location>
        <begin position="91"/>
        <end position="112"/>
    </location>
</feature>
<dbReference type="AlphaFoldDB" id="A0A545TZD0"/>
<feature type="transmembrane region" description="Helical" evidence="2">
    <location>
        <begin position="33"/>
        <end position="57"/>
    </location>
</feature>
<reference evidence="4 5" key="1">
    <citation type="submission" date="2019-06" db="EMBL/GenBank/DDBJ databases">
        <title>Whole genome sequence for Cellvibrionaceae sp. R142.</title>
        <authorList>
            <person name="Wang G."/>
        </authorList>
    </citation>
    <scope>NUCLEOTIDE SEQUENCE [LARGE SCALE GENOMIC DNA]</scope>
    <source>
        <strain evidence="4 5">R142</strain>
    </source>
</reference>
<proteinExistence type="predicted"/>
<keyword evidence="2" id="KW-0812">Transmembrane</keyword>
<keyword evidence="2" id="KW-1133">Transmembrane helix</keyword>
<gene>
    <name evidence="4" type="ORF">FKG94_07360</name>
</gene>
<name>A0A545TZD0_9GAMM</name>
<evidence type="ECO:0000256" key="2">
    <source>
        <dbReference type="SAM" id="Phobius"/>
    </source>
</evidence>
<keyword evidence="2" id="KW-0472">Membrane</keyword>
<evidence type="ECO:0000313" key="5">
    <source>
        <dbReference type="Proteomes" id="UP000319732"/>
    </source>
</evidence>
<dbReference type="Pfam" id="PF10277">
    <property type="entry name" value="Frag1"/>
    <property type="match status" value="1"/>
</dbReference>
<dbReference type="Proteomes" id="UP000319732">
    <property type="component" value="Unassembled WGS sequence"/>
</dbReference>
<sequence>MTNGTATNGAMTPGTLMSGTGTSPTATPSPQSLYLLGYSAAVLPLLTMHLCFLVSAWQGHIDWCMPYWSHCVSISRAGRYGLSYFLFKGGFIPTTILLGFFWQLSVLWLQLLTGRRDRWLPWIGWLASLSLLVYTLALGHHGDAFRQLRRAGVILFMGLTFIAQVRVSSALAQSRSLQRAGRRLLAFCGFILAIALVSLGLDAAMGSDYDMIEDTFEWWLVMLLIVHFFALARLWQRSGFRLQPAVSPGGG</sequence>
<feature type="region of interest" description="Disordered" evidence="1">
    <location>
        <begin position="1"/>
        <end position="24"/>
    </location>
</feature>
<organism evidence="4 5">
    <name type="scientific">Exilibacterium tricleocarpae</name>
    <dbReference type="NCBI Taxonomy" id="2591008"/>
    <lineage>
        <taxon>Bacteria</taxon>
        <taxon>Pseudomonadati</taxon>
        <taxon>Pseudomonadota</taxon>
        <taxon>Gammaproteobacteria</taxon>
        <taxon>Cellvibrionales</taxon>
        <taxon>Cellvibrionaceae</taxon>
        <taxon>Exilibacterium</taxon>
    </lineage>
</organism>
<comment type="caution">
    <text evidence="4">The sequence shown here is derived from an EMBL/GenBank/DDBJ whole genome shotgun (WGS) entry which is preliminary data.</text>
</comment>
<keyword evidence="5" id="KW-1185">Reference proteome</keyword>
<protein>
    <recommendedName>
        <fullName evidence="3">CWH43-like N-terminal domain-containing protein</fullName>
    </recommendedName>
</protein>
<evidence type="ECO:0000259" key="3">
    <source>
        <dbReference type="Pfam" id="PF10277"/>
    </source>
</evidence>
<feature type="transmembrane region" description="Helical" evidence="2">
    <location>
        <begin position="216"/>
        <end position="235"/>
    </location>
</feature>